<dbReference type="AlphaFoldDB" id="A0AA38RRA2"/>
<feature type="region of interest" description="Disordered" evidence="2">
    <location>
        <begin position="101"/>
        <end position="135"/>
    </location>
</feature>
<feature type="compositionally biased region" description="Low complexity" evidence="2">
    <location>
        <begin position="546"/>
        <end position="558"/>
    </location>
</feature>
<evidence type="ECO:0000256" key="2">
    <source>
        <dbReference type="SAM" id="MobiDB-lite"/>
    </source>
</evidence>
<dbReference type="Proteomes" id="UP001174694">
    <property type="component" value="Unassembled WGS sequence"/>
</dbReference>
<feature type="region of interest" description="Disordered" evidence="2">
    <location>
        <begin position="546"/>
        <end position="579"/>
    </location>
</feature>
<gene>
    <name evidence="4" type="ORF">NKR23_g4555</name>
</gene>
<dbReference type="InterPro" id="IPR019417">
    <property type="entry name" value="DUF2415"/>
</dbReference>
<dbReference type="EMBL" id="JANBVO010000011">
    <property type="protein sequence ID" value="KAJ9149040.1"/>
    <property type="molecule type" value="Genomic_DNA"/>
</dbReference>
<feature type="region of interest" description="Disordered" evidence="2">
    <location>
        <begin position="456"/>
        <end position="501"/>
    </location>
</feature>
<dbReference type="PANTHER" id="PTHR43991">
    <property type="entry name" value="WD REPEAT PROTEIN (AFU_ORTHOLOGUE AFUA_8G05640)-RELATED"/>
    <property type="match status" value="1"/>
</dbReference>
<dbReference type="PANTHER" id="PTHR43991:SF9">
    <property type="entry name" value="DUF2415 DOMAIN-CONTAINING PROTEIN"/>
    <property type="match status" value="1"/>
</dbReference>
<comment type="caution">
    <text evidence="4">The sequence shown here is derived from an EMBL/GenBank/DDBJ whole genome shotgun (WGS) entry which is preliminary data.</text>
</comment>
<accession>A0AA38RRA2</accession>
<organism evidence="4 5">
    <name type="scientific">Pleurostoma richardsiae</name>
    <dbReference type="NCBI Taxonomy" id="41990"/>
    <lineage>
        <taxon>Eukaryota</taxon>
        <taxon>Fungi</taxon>
        <taxon>Dikarya</taxon>
        <taxon>Ascomycota</taxon>
        <taxon>Pezizomycotina</taxon>
        <taxon>Sordariomycetes</taxon>
        <taxon>Sordariomycetidae</taxon>
        <taxon>Calosphaeriales</taxon>
        <taxon>Pleurostomataceae</taxon>
        <taxon>Pleurostoma</taxon>
    </lineage>
</organism>
<dbReference type="InterPro" id="IPR015943">
    <property type="entry name" value="WD40/YVTN_repeat-like_dom_sf"/>
</dbReference>
<dbReference type="Pfam" id="PF10313">
    <property type="entry name" value="DUF2415"/>
    <property type="match status" value="1"/>
</dbReference>
<keyword evidence="5" id="KW-1185">Reference proteome</keyword>
<feature type="compositionally biased region" description="Basic and acidic residues" evidence="2">
    <location>
        <begin position="462"/>
        <end position="471"/>
    </location>
</feature>
<sequence>MAVTDDDTYHPTEALIRSQPRRHYRVPIHPLHWQLRSQLGVQKQDTLFYPTGGGNAFVHKLNVTTRESETFKVLSFSPRCLVAGYGWVCCGGETGEFAAIPTQDATDSSNDSGRSLPLGLDSDPDARSPLSLNSSSRDDSVLAIISYSRDRLDRSLLAKSKSFGKERVNCITLWSPPTRLAPHKHAYSQTVAVLANNDKHVIVVNLQDMEPLDEISYPDCVNRAVLSPDGRLLIAISDDPYLYIHERVEKSGANLFTDYDKSDREWKHCGKIHLKSQRKEDKSDTRGSFAACFSNTGRYLAVGTQYGVISIFDTSVLARPGVDPLITCFRSSRPNTEAGAIRDMAFAPGPFDLLAWTEDRGRIGVADVRTNYVARQILNLGEYDAYEHIIITERGTIDPQLLEGRGPSLEDLLSAATGSPGATEEARPSAAPRTLDSWQNGLSADETLVLDALQEHRRRRERREQADRAERTPVPAAVTQAELARRSITTDNTRTSRERSADVNRAVTDILGNIRDQRERLRDTQERLRAHTRSLEEADRRRLLAAAQPAARRANAPRDAQDDGAGGRPPIGLRLQRPGGLNGWSDLEALYNLSMENPTPSAAESRGVFPGATTGGGVRLDALLMRDTISPWDDGEAEMGRLNRRSRGHRPLGAYGVRASDNRPEPDETAGLAWSEDGQILFVGAENGIYEFHVNVVGRKMFPSMTMR</sequence>
<feature type="domain" description="DUF2415" evidence="3">
    <location>
        <begin position="339"/>
        <end position="378"/>
    </location>
</feature>
<evidence type="ECO:0000256" key="1">
    <source>
        <dbReference type="SAM" id="Coils"/>
    </source>
</evidence>
<reference evidence="4" key="1">
    <citation type="submission" date="2022-07" db="EMBL/GenBank/DDBJ databases">
        <title>Fungi with potential for degradation of polypropylene.</title>
        <authorList>
            <person name="Gostincar C."/>
        </authorList>
    </citation>
    <scope>NUCLEOTIDE SEQUENCE</scope>
    <source>
        <strain evidence="4">EXF-13308</strain>
    </source>
</reference>
<proteinExistence type="predicted"/>
<name>A0AA38RRA2_9PEZI</name>
<dbReference type="SUPFAM" id="SSF82171">
    <property type="entry name" value="DPP6 N-terminal domain-like"/>
    <property type="match status" value="1"/>
</dbReference>
<protein>
    <submittedName>
        <fullName evidence="4">WD domain-containing protein</fullName>
    </submittedName>
</protein>
<dbReference type="Gene3D" id="2.130.10.10">
    <property type="entry name" value="YVTN repeat-like/Quinoprotein amine dehydrogenase"/>
    <property type="match status" value="1"/>
</dbReference>
<keyword evidence="1" id="KW-0175">Coiled coil</keyword>
<evidence type="ECO:0000313" key="5">
    <source>
        <dbReference type="Proteomes" id="UP001174694"/>
    </source>
</evidence>
<feature type="region of interest" description="Disordered" evidence="2">
    <location>
        <begin position="411"/>
        <end position="437"/>
    </location>
</feature>
<feature type="coiled-coil region" evidence="1">
    <location>
        <begin position="514"/>
        <end position="541"/>
    </location>
</feature>
<evidence type="ECO:0000313" key="4">
    <source>
        <dbReference type="EMBL" id="KAJ9149040.1"/>
    </source>
</evidence>
<feature type="compositionally biased region" description="Polar residues" evidence="2">
    <location>
        <begin position="103"/>
        <end position="113"/>
    </location>
</feature>
<evidence type="ECO:0000259" key="3">
    <source>
        <dbReference type="Pfam" id="PF10313"/>
    </source>
</evidence>